<sequence>MSIRSYLVPILALGAMAWSISAHENDLEEEGSATLLTEESFSTAIKEKPHFVMFFAPWCGHCKKLAPVWQELHDELGGYGAGTSETEALNVGVARVDCTQQTALCSQHQVTGYPTLKFFKEAEDNLKYKGARSLPELVKFVKQQMGLIENPDQPKKEREETGPATIIYTADTFESAISQGHHFVKFFAPWCGHCQRLAPIWDQLADSLADTEHITIGKLDCTEHREICTKYAVKGYPTLLWFTDGKQVGDRYAGDRSLDALRIFALDQAKKPSKPVTVDAPKNDEGTYHVILILHVESDSTPSPPEVTSSVLSLTADNFQATIAEGLTLVKFFAPWCGHCKKMAGAYEELGNKFLGQEGITIAEVDCTVPANKELCSEQSVKGFPTLLLYRDGKMEATYEGDRSTDNMAKFVSERLVHDEL</sequence>
<reference evidence="5" key="1">
    <citation type="submission" date="2014-08" db="EMBL/GenBank/DDBJ databases">
        <authorList>
            <person name="Murali S."/>
            <person name="Richards S."/>
            <person name="Bandaranaike D."/>
            <person name="Bellair M."/>
            <person name="Blankenburg K."/>
            <person name="Chao H."/>
            <person name="Dinh H."/>
            <person name="Doddapaneni H."/>
            <person name="Dugan-Rocha S."/>
            <person name="Elkadiri S."/>
            <person name="Gnanaolivu R."/>
            <person name="Hughes D."/>
            <person name="Lee S."/>
            <person name="Li M."/>
            <person name="Ming W."/>
            <person name="Munidasa M."/>
            <person name="Muniz J."/>
            <person name="Nguyen L."/>
            <person name="Osuji N."/>
            <person name="Pu L.-L."/>
            <person name="Puazo M."/>
            <person name="Skinner E."/>
            <person name="Qu C."/>
            <person name="Quiroz J."/>
            <person name="Raj R."/>
            <person name="Weissenberger G."/>
            <person name="Xin Y."/>
            <person name="Zou X."/>
            <person name="Han Y."/>
            <person name="Worley K."/>
            <person name="Muzny D."/>
            <person name="Gibbs R."/>
        </authorList>
    </citation>
    <scope>NUCLEOTIDE SEQUENCE</scope>
    <source>
        <strain evidence="5">HAZT.00-mixed</strain>
        <tissue evidence="5">Whole organism</tissue>
    </source>
</reference>
<proteinExistence type="inferred from homology"/>
<dbReference type="GO" id="GO:0005783">
    <property type="term" value="C:endoplasmic reticulum"/>
    <property type="evidence" value="ECO:0007669"/>
    <property type="project" value="TreeGrafter"/>
</dbReference>
<dbReference type="AlphaFoldDB" id="A0A6A0H1U8"/>
<reference evidence="5" key="3">
    <citation type="submission" date="2019-06" db="EMBL/GenBank/DDBJ databases">
        <authorList>
            <person name="Poynton C."/>
            <person name="Hasenbein S."/>
            <person name="Benoit J.B."/>
            <person name="Sepulveda M.S."/>
            <person name="Poelchau M.F."/>
            <person name="Murali S.C."/>
            <person name="Chen S."/>
            <person name="Glastad K.M."/>
            <person name="Werren J.H."/>
            <person name="Vineis J.H."/>
            <person name="Bowen J.L."/>
            <person name="Friedrich M."/>
            <person name="Jones J."/>
            <person name="Robertson H.M."/>
            <person name="Feyereisen R."/>
            <person name="Mechler-Hickson A."/>
            <person name="Mathers N."/>
            <person name="Lee C.E."/>
            <person name="Colbourne J.K."/>
            <person name="Biales A."/>
            <person name="Johnston J.S."/>
            <person name="Wellborn G.A."/>
            <person name="Rosendale A.J."/>
            <person name="Cridge A.G."/>
            <person name="Munoz-Torres M.C."/>
            <person name="Bain P.A."/>
            <person name="Manny A.R."/>
            <person name="Major K.M."/>
            <person name="Lambert F.N."/>
            <person name="Vulpe C.D."/>
            <person name="Tuck P."/>
            <person name="Blalock B.J."/>
            <person name="Lin Y.-Y."/>
            <person name="Smith M.E."/>
            <person name="Ochoa-Acuna H."/>
            <person name="Chen M.-J.M."/>
            <person name="Childers C.P."/>
            <person name="Qu J."/>
            <person name="Dugan S."/>
            <person name="Lee S.L."/>
            <person name="Chao H."/>
            <person name="Dinh H."/>
            <person name="Han Y."/>
            <person name="Doddapaneni H."/>
            <person name="Worley K.C."/>
            <person name="Muzny D.M."/>
            <person name="Gibbs R.A."/>
            <person name="Richards S."/>
        </authorList>
    </citation>
    <scope>NUCLEOTIDE SEQUENCE</scope>
    <source>
        <strain evidence="5">HAZT.00-mixed</strain>
        <tissue evidence="5">Whole organism</tissue>
    </source>
</reference>
<evidence type="ECO:0000256" key="1">
    <source>
        <dbReference type="ARBA" id="ARBA00006347"/>
    </source>
</evidence>
<dbReference type="Proteomes" id="UP000711488">
    <property type="component" value="Unassembled WGS sequence"/>
</dbReference>
<dbReference type="Gene3D" id="3.40.30.10">
    <property type="entry name" value="Glutaredoxin"/>
    <property type="match status" value="3"/>
</dbReference>
<reference evidence="5" key="2">
    <citation type="journal article" date="2018" name="Environ. Sci. Technol.">
        <title>The Toxicogenome of Hyalella azteca: A Model for Sediment Ecotoxicology and Evolutionary Toxicology.</title>
        <authorList>
            <person name="Poynton H.C."/>
            <person name="Hasenbein S."/>
            <person name="Benoit J.B."/>
            <person name="Sepulveda M.S."/>
            <person name="Poelchau M.F."/>
            <person name="Hughes D.S.T."/>
            <person name="Murali S.C."/>
            <person name="Chen S."/>
            <person name="Glastad K.M."/>
            <person name="Goodisman M.A.D."/>
            <person name="Werren J.H."/>
            <person name="Vineis J.H."/>
            <person name="Bowen J.L."/>
            <person name="Friedrich M."/>
            <person name="Jones J."/>
            <person name="Robertson H.M."/>
            <person name="Feyereisen R."/>
            <person name="Mechler-Hickson A."/>
            <person name="Mathers N."/>
            <person name="Lee C.E."/>
            <person name="Colbourne J.K."/>
            <person name="Biales A."/>
            <person name="Johnston J.S."/>
            <person name="Wellborn G.A."/>
            <person name="Rosendale A.J."/>
            <person name="Cridge A.G."/>
            <person name="Munoz-Torres M.C."/>
            <person name="Bain P.A."/>
            <person name="Manny A.R."/>
            <person name="Major K.M."/>
            <person name="Lambert F.N."/>
            <person name="Vulpe C.D."/>
            <person name="Tuck P."/>
            <person name="Blalock B.J."/>
            <person name="Lin Y.Y."/>
            <person name="Smith M.E."/>
            <person name="Ochoa-Acuna H."/>
            <person name="Chen M.M."/>
            <person name="Childers C.P."/>
            <person name="Qu J."/>
            <person name="Dugan S."/>
            <person name="Lee S.L."/>
            <person name="Chao H."/>
            <person name="Dinh H."/>
            <person name="Han Y."/>
            <person name="Doddapaneni H."/>
            <person name="Worley K.C."/>
            <person name="Muzny D.M."/>
            <person name="Gibbs R.A."/>
            <person name="Richards S."/>
        </authorList>
    </citation>
    <scope>NUCLEOTIDE SEQUENCE</scope>
    <source>
        <strain evidence="5">HAZT.00-mixed</strain>
        <tissue evidence="5">Whole organism</tissue>
    </source>
</reference>
<feature type="domain" description="Thioredoxin" evidence="4">
    <location>
        <begin position="11"/>
        <end position="146"/>
    </location>
</feature>
<evidence type="ECO:0000259" key="4">
    <source>
        <dbReference type="PROSITE" id="PS51352"/>
    </source>
</evidence>
<dbReference type="PROSITE" id="PS00194">
    <property type="entry name" value="THIOREDOXIN_1"/>
    <property type="match status" value="3"/>
</dbReference>
<dbReference type="SUPFAM" id="SSF52833">
    <property type="entry name" value="Thioredoxin-like"/>
    <property type="match status" value="3"/>
</dbReference>
<accession>A0A6A0H1U8</accession>
<dbReference type="Pfam" id="PF00085">
    <property type="entry name" value="Thioredoxin"/>
    <property type="match status" value="3"/>
</dbReference>
<dbReference type="EMBL" id="JQDR03009370">
    <property type="protein sequence ID" value="KAA0195765.1"/>
    <property type="molecule type" value="Genomic_DNA"/>
</dbReference>
<evidence type="ECO:0000256" key="2">
    <source>
        <dbReference type="ARBA" id="ARBA00022729"/>
    </source>
</evidence>
<evidence type="ECO:0000313" key="5">
    <source>
        <dbReference type="EMBL" id="KAA0195765.1"/>
    </source>
</evidence>
<dbReference type="InterPro" id="IPR013766">
    <property type="entry name" value="Thioredoxin_domain"/>
</dbReference>
<comment type="caution">
    <text evidence="5">The sequence shown here is derived from an EMBL/GenBank/DDBJ whole genome shotgun (WGS) entry which is preliminary data.</text>
</comment>
<feature type="domain" description="Thioredoxin" evidence="4">
    <location>
        <begin position="267"/>
        <end position="417"/>
    </location>
</feature>
<dbReference type="InterPro" id="IPR017937">
    <property type="entry name" value="Thioredoxin_CS"/>
</dbReference>
<dbReference type="PANTHER" id="PTHR45672">
    <property type="entry name" value="PROTEIN DISULFIDE-ISOMERASE C17H9.14C-RELATED"/>
    <property type="match status" value="1"/>
</dbReference>
<organism evidence="5">
    <name type="scientific">Hyalella azteca</name>
    <name type="common">Amphipod</name>
    <dbReference type="NCBI Taxonomy" id="294128"/>
    <lineage>
        <taxon>Eukaryota</taxon>
        <taxon>Metazoa</taxon>
        <taxon>Ecdysozoa</taxon>
        <taxon>Arthropoda</taxon>
        <taxon>Crustacea</taxon>
        <taxon>Multicrustacea</taxon>
        <taxon>Malacostraca</taxon>
        <taxon>Eumalacostraca</taxon>
        <taxon>Peracarida</taxon>
        <taxon>Amphipoda</taxon>
        <taxon>Senticaudata</taxon>
        <taxon>Talitrida</taxon>
        <taxon>Talitroidea</taxon>
        <taxon>Hyalellidae</taxon>
        <taxon>Hyalella</taxon>
    </lineage>
</organism>
<comment type="similarity">
    <text evidence="1">Belongs to the protein disulfide isomerase family.</text>
</comment>
<dbReference type="PANTHER" id="PTHR45672:SF3">
    <property type="entry name" value="THIOREDOXIN DOMAIN-CONTAINING PROTEIN 5"/>
    <property type="match status" value="1"/>
</dbReference>
<feature type="chain" id="PRO_5025604920" description="Thioredoxin domain-containing protein" evidence="3">
    <location>
        <begin position="23"/>
        <end position="421"/>
    </location>
</feature>
<dbReference type="GO" id="GO:0003756">
    <property type="term" value="F:protein disulfide isomerase activity"/>
    <property type="evidence" value="ECO:0007669"/>
    <property type="project" value="TreeGrafter"/>
</dbReference>
<feature type="domain" description="Thioredoxin" evidence="4">
    <location>
        <begin position="147"/>
        <end position="262"/>
    </location>
</feature>
<gene>
    <name evidence="5" type="ORF">HAZT_HAZT006132</name>
</gene>
<dbReference type="InterPro" id="IPR051063">
    <property type="entry name" value="PDI"/>
</dbReference>
<dbReference type="PRINTS" id="PR00421">
    <property type="entry name" value="THIOREDOXIN"/>
</dbReference>
<dbReference type="GO" id="GO:0006457">
    <property type="term" value="P:protein folding"/>
    <property type="evidence" value="ECO:0007669"/>
    <property type="project" value="TreeGrafter"/>
</dbReference>
<feature type="signal peptide" evidence="3">
    <location>
        <begin position="1"/>
        <end position="22"/>
    </location>
</feature>
<protein>
    <recommendedName>
        <fullName evidence="4">Thioredoxin domain-containing protein</fullName>
    </recommendedName>
</protein>
<dbReference type="PROSITE" id="PS51352">
    <property type="entry name" value="THIOREDOXIN_2"/>
    <property type="match status" value="3"/>
</dbReference>
<keyword evidence="2 3" id="KW-0732">Signal</keyword>
<name>A0A6A0H1U8_HYAAZ</name>
<evidence type="ECO:0000256" key="3">
    <source>
        <dbReference type="SAM" id="SignalP"/>
    </source>
</evidence>
<dbReference type="OrthoDB" id="71336at2759"/>
<dbReference type="InterPro" id="IPR036249">
    <property type="entry name" value="Thioredoxin-like_sf"/>
</dbReference>